<keyword evidence="2" id="KW-0547">Nucleotide-binding</keyword>
<dbReference type="PROSITE" id="PS00108">
    <property type="entry name" value="PROTEIN_KINASE_ST"/>
    <property type="match status" value="1"/>
</dbReference>
<feature type="region of interest" description="Disordered" evidence="4">
    <location>
        <begin position="28"/>
        <end position="79"/>
    </location>
</feature>
<sequence length="664" mass="74367">MQKIVSFLKKKKETVSWANIDKDESENTSDNRLVKTFKKTTHRQNGGGGSGYYSSTSSNASNKSSSTKGSNNRMVSDDDSDEFIGFETRTISKVVDFSKSERKWLANLKITDQQVDQHIDVLLNVLNFLSKKEGILYVQLTPQKDGQSNDPYKKYHRQPSISQQHQLLSSSQQADSQQQHPSNLSNSTTSINSSITPSTSLNNLNSVSSPNNINNNNNSNNVANNNNNNNITSTNTTDNAMSPISNSGSCANDNASSNTNTTDNSNNNNNINNTSSGNLSNTLNNNTNTPATTNNSTPCTVFSPVNNNNNSNQNLAQLANGNHHHHHQDGAALLEKVKTKGDHDRIFIEPGKYYPFPESESFALARLVVEEEEPSKLFRMGENAEVKGAYGTVFHVYHVSGQYANMEMALKKMDHKSEKNRRNNLNEIAILRYLKHPNIVSFINAYEKNDEEIWMVMEYMDCGTIKEAISNFTFTEKYVGYITKQILHALEYIHSINIAHRDLKSANIMINTKAEVKLIDFGFAIDLTLLKADKHMCGSPFWMSPEQIQEKPHGLSTDIWSLGMVVAEMMKGVVPHHKSKIKAMFLTGSAGIKFTKEKKWSSHWSNELFEFLETCLQTDPSKRPTPTQLLEHPFIANAATKTEMLELLPLLFMSKTISKLSVKE</sequence>
<dbReference type="InterPro" id="IPR000719">
    <property type="entry name" value="Prot_kinase_dom"/>
</dbReference>
<dbReference type="SUPFAM" id="SSF56112">
    <property type="entry name" value="Protein kinase-like (PK-like)"/>
    <property type="match status" value="1"/>
</dbReference>
<evidence type="ECO:0000313" key="6">
    <source>
        <dbReference type="EMBL" id="KAF2070357.1"/>
    </source>
</evidence>
<reference evidence="6" key="1">
    <citation type="submission" date="2020-01" db="EMBL/GenBank/DDBJ databases">
        <title>Development of genomics and gene disruption for Polysphondylium violaceum indicates a role for the polyketide synthase stlB in stalk morphogenesis.</title>
        <authorList>
            <person name="Narita B."/>
            <person name="Kawabe Y."/>
            <person name="Kin K."/>
            <person name="Saito T."/>
            <person name="Gibbs R."/>
            <person name="Kuspa A."/>
            <person name="Muzny D."/>
            <person name="Queller D."/>
            <person name="Richards S."/>
            <person name="Strassman J."/>
            <person name="Sucgang R."/>
            <person name="Worley K."/>
            <person name="Schaap P."/>
        </authorList>
    </citation>
    <scope>NUCLEOTIDE SEQUENCE</scope>
    <source>
        <strain evidence="6">QSvi11</strain>
    </source>
</reference>
<dbReference type="Proteomes" id="UP000695562">
    <property type="component" value="Unassembled WGS sequence"/>
</dbReference>
<protein>
    <recommendedName>
        <fullName evidence="5">Protein kinase domain-containing protein</fullName>
    </recommendedName>
</protein>
<dbReference type="PROSITE" id="PS50011">
    <property type="entry name" value="PROTEIN_KINASE_DOM"/>
    <property type="match status" value="1"/>
</dbReference>
<feature type="compositionally biased region" description="Low complexity" evidence="4">
    <location>
        <begin position="52"/>
        <end position="72"/>
    </location>
</feature>
<dbReference type="EMBL" id="AJWJ01000503">
    <property type="protein sequence ID" value="KAF2070357.1"/>
    <property type="molecule type" value="Genomic_DNA"/>
</dbReference>
<evidence type="ECO:0000256" key="1">
    <source>
        <dbReference type="ARBA" id="ARBA00008874"/>
    </source>
</evidence>
<comment type="caution">
    <text evidence="6">The sequence shown here is derived from an EMBL/GenBank/DDBJ whole genome shotgun (WGS) entry which is preliminary data.</text>
</comment>
<dbReference type="Gene3D" id="1.10.510.10">
    <property type="entry name" value="Transferase(Phosphotransferase) domain 1"/>
    <property type="match status" value="1"/>
</dbReference>
<evidence type="ECO:0000256" key="2">
    <source>
        <dbReference type="ARBA" id="ARBA00022741"/>
    </source>
</evidence>
<dbReference type="CDD" id="cd05122">
    <property type="entry name" value="PKc_STE"/>
    <property type="match status" value="1"/>
</dbReference>
<accession>A0A8J4PNR7</accession>
<dbReference type="InterPro" id="IPR008271">
    <property type="entry name" value="Ser/Thr_kinase_AS"/>
</dbReference>
<feature type="region of interest" description="Disordered" evidence="4">
    <location>
        <begin position="142"/>
        <end position="316"/>
    </location>
</feature>
<feature type="compositionally biased region" description="Low complexity" evidence="4">
    <location>
        <begin position="158"/>
        <end position="237"/>
    </location>
</feature>
<evidence type="ECO:0000256" key="3">
    <source>
        <dbReference type="ARBA" id="ARBA00022840"/>
    </source>
</evidence>
<keyword evidence="3" id="KW-0067">ATP-binding</keyword>
<dbReference type="OrthoDB" id="10252354at2759"/>
<dbReference type="PANTHER" id="PTHR45832:SF22">
    <property type="entry name" value="SERINE_THREONINE-PROTEIN KINASE SAMKA-RELATED"/>
    <property type="match status" value="1"/>
</dbReference>
<dbReference type="SMART" id="SM00220">
    <property type="entry name" value="S_TKc"/>
    <property type="match status" value="1"/>
</dbReference>
<dbReference type="InterPro" id="IPR001245">
    <property type="entry name" value="Ser-Thr/Tyr_kinase_cat_dom"/>
</dbReference>
<feature type="compositionally biased region" description="Low complexity" evidence="4">
    <location>
        <begin position="306"/>
        <end position="316"/>
    </location>
</feature>
<dbReference type="PRINTS" id="PR00109">
    <property type="entry name" value="TYRKINASE"/>
</dbReference>
<dbReference type="PANTHER" id="PTHR45832">
    <property type="entry name" value="SERINE/THREONINE-PROTEIN KINASE SAMKA-RELATED-RELATED"/>
    <property type="match status" value="1"/>
</dbReference>
<evidence type="ECO:0000259" key="5">
    <source>
        <dbReference type="PROSITE" id="PS50011"/>
    </source>
</evidence>
<proteinExistence type="inferred from homology"/>
<dbReference type="Pfam" id="PF00069">
    <property type="entry name" value="Pkinase"/>
    <property type="match status" value="1"/>
</dbReference>
<gene>
    <name evidence="6" type="ORF">CYY_008328</name>
</gene>
<dbReference type="GO" id="GO:0005524">
    <property type="term" value="F:ATP binding"/>
    <property type="evidence" value="ECO:0007669"/>
    <property type="project" value="UniProtKB-KW"/>
</dbReference>
<feature type="domain" description="Protein kinase" evidence="5">
    <location>
        <begin position="379"/>
        <end position="635"/>
    </location>
</feature>
<keyword evidence="7" id="KW-1185">Reference proteome</keyword>
<dbReference type="InterPro" id="IPR011009">
    <property type="entry name" value="Kinase-like_dom_sf"/>
</dbReference>
<name>A0A8J4PNR7_9MYCE</name>
<dbReference type="InterPro" id="IPR051931">
    <property type="entry name" value="PAK3-like"/>
</dbReference>
<feature type="compositionally biased region" description="Low complexity" evidence="4">
    <location>
        <begin position="252"/>
        <end position="298"/>
    </location>
</feature>
<organism evidence="6 7">
    <name type="scientific">Polysphondylium violaceum</name>
    <dbReference type="NCBI Taxonomy" id="133409"/>
    <lineage>
        <taxon>Eukaryota</taxon>
        <taxon>Amoebozoa</taxon>
        <taxon>Evosea</taxon>
        <taxon>Eumycetozoa</taxon>
        <taxon>Dictyostelia</taxon>
        <taxon>Dictyosteliales</taxon>
        <taxon>Dictyosteliaceae</taxon>
        <taxon>Polysphondylium</taxon>
    </lineage>
</organism>
<feature type="compositionally biased region" description="Polar residues" evidence="4">
    <location>
        <begin position="238"/>
        <end position="251"/>
    </location>
</feature>
<comment type="similarity">
    <text evidence="1">Belongs to the protein kinase superfamily. STE Ser/Thr protein kinase family. STE20 subfamily.</text>
</comment>
<evidence type="ECO:0000256" key="4">
    <source>
        <dbReference type="SAM" id="MobiDB-lite"/>
    </source>
</evidence>
<dbReference type="AlphaFoldDB" id="A0A8J4PNR7"/>
<dbReference type="GO" id="GO:0004672">
    <property type="term" value="F:protein kinase activity"/>
    <property type="evidence" value="ECO:0007669"/>
    <property type="project" value="InterPro"/>
</dbReference>
<evidence type="ECO:0000313" key="7">
    <source>
        <dbReference type="Proteomes" id="UP000695562"/>
    </source>
</evidence>